<dbReference type="InterPro" id="IPR010559">
    <property type="entry name" value="Sig_transdc_His_kin_internal"/>
</dbReference>
<dbReference type="EMBL" id="ATAY01000009">
    <property type="protein sequence ID" value="EPR14048.1"/>
    <property type="molecule type" value="Genomic_DNA"/>
</dbReference>
<accession>U4R6C6</accession>
<evidence type="ECO:0000256" key="2">
    <source>
        <dbReference type="ARBA" id="ARBA00022475"/>
    </source>
</evidence>
<dbReference type="GO" id="GO:0005886">
    <property type="term" value="C:plasma membrane"/>
    <property type="evidence" value="ECO:0007669"/>
    <property type="project" value="UniProtKB-SubCell"/>
</dbReference>
<dbReference type="PANTHER" id="PTHR34220:SF11">
    <property type="entry name" value="SENSOR PROTEIN KINASE HPTS"/>
    <property type="match status" value="1"/>
</dbReference>
<dbReference type="PROSITE" id="PS50885">
    <property type="entry name" value="HAMP"/>
    <property type="match status" value="1"/>
</dbReference>
<keyword evidence="5 12" id="KW-0812">Transmembrane</keyword>
<keyword evidence="8" id="KW-0067">ATP-binding</keyword>
<dbReference type="Proteomes" id="UP000016860">
    <property type="component" value="Unassembled WGS sequence"/>
</dbReference>
<evidence type="ECO:0000313" key="14">
    <source>
        <dbReference type="EMBL" id="EPR14048.1"/>
    </source>
</evidence>
<reference evidence="14 15" key="1">
    <citation type="journal article" date="2013" name="Genome Announc.">
        <title>Draft Genome Sequence of the Cellulolytic Bacterium Clostridium papyrosolvens C7 (ATCC 700395).</title>
        <authorList>
            <person name="Zepeda V."/>
            <person name="Dassa B."/>
            <person name="Borovok I."/>
            <person name="Lamed R."/>
            <person name="Bayer E.A."/>
            <person name="Cate J.H."/>
        </authorList>
    </citation>
    <scope>NUCLEOTIDE SEQUENCE [LARGE SCALE GENOMIC DNA]</scope>
    <source>
        <strain evidence="14 15">C7</strain>
    </source>
</reference>
<dbReference type="STRING" id="1330534.L323_01510"/>
<dbReference type="Gene3D" id="3.30.565.10">
    <property type="entry name" value="Histidine kinase-like ATPase, C-terminal domain"/>
    <property type="match status" value="1"/>
</dbReference>
<dbReference type="SUPFAM" id="SSF158472">
    <property type="entry name" value="HAMP domain-like"/>
    <property type="match status" value="1"/>
</dbReference>
<protein>
    <recommendedName>
        <fullName evidence="13">HAMP domain-containing protein</fullName>
    </recommendedName>
</protein>
<dbReference type="Pfam" id="PF02743">
    <property type="entry name" value="dCache_1"/>
    <property type="match status" value="1"/>
</dbReference>
<dbReference type="InterPro" id="IPR050640">
    <property type="entry name" value="Bact_2-comp_sensor_kinase"/>
</dbReference>
<evidence type="ECO:0000313" key="15">
    <source>
        <dbReference type="Proteomes" id="UP000016860"/>
    </source>
</evidence>
<feature type="domain" description="HAMP" evidence="13">
    <location>
        <begin position="330"/>
        <end position="381"/>
    </location>
</feature>
<dbReference type="InterPro" id="IPR003594">
    <property type="entry name" value="HATPase_dom"/>
</dbReference>
<evidence type="ECO:0000256" key="11">
    <source>
        <dbReference type="ARBA" id="ARBA00023136"/>
    </source>
</evidence>
<feature type="transmembrane region" description="Helical" evidence="12">
    <location>
        <begin position="309"/>
        <end position="333"/>
    </location>
</feature>
<organism evidence="14 15">
    <name type="scientific">Ruminiclostridium papyrosolvens C7</name>
    <dbReference type="NCBI Taxonomy" id="1330534"/>
    <lineage>
        <taxon>Bacteria</taxon>
        <taxon>Bacillati</taxon>
        <taxon>Bacillota</taxon>
        <taxon>Clostridia</taxon>
        <taxon>Eubacteriales</taxon>
        <taxon>Oscillospiraceae</taxon>
        <taxon>Ruminiclostridium</taxon>
    </lineage>
</organism>
<dbReference type="InterPro" id="IPR033479">
    <property type="entry name" value="dCache_1"/>
</dbReference>
<dbReference type="Gene3D" id="3.30.450.20">
    <property type="entry name" value="PAS domain"/>
    <property type="match status" value="1"/>
</dbReference>
<keyword evidence="4" id="KW-0808">Transferase</keyword>
<evidence type="ECO:0000256" key="6">
    <source>
        <dbReference type="ARBA" id="ARBA00022741"/>
    </source>
</evidence>
<evidence type="ECO:0000259" key="13">
    <source>
        <dbReference type="PROSITE" id="PS50885"/>
    </source>
</evidence>
<dbReference type="GO" id="GO:0005524">
    <property type="term" value="F:ATP binding"/>
    <property type="evidence" value="ECO:0007669"/>
    <property type="project" value="UniProtKB-KW"/>
</dbReference>
<name>U4R6C6_9FIRM</name>
<proteinExistence type="predicted"/>
<evidence type="ECO:0000256" key="8">
    <source>
        <dbReference type="ARBA" id="ARBA00022840"/>
    </source>
</evidence>
<feature type="transmembrane region" description="Helical" evidence="12">
    <location>
        <begin position="20"/>
        <end position="42"/>
    </location>
</feature>
<dbReference type="SMART" id="SM00304">
    <property type="entry name" value="HAMP"/>
    <property type="match status" value="1"/>
</dbReference>
<evidence type="ECO:0000256" key="5">
    <source>
        <dbReference type="ARBA" id="ARBA00022692"/>
    </source>
</evidence>
<dbReference type="InterPro" id="IPR036890">
    <property type="entry name" value="HATPase_C_sf"/>
</dbReference>
<keyword evidence="6" id="KW-0547">Nucleotide-binding</keyword>
<evidence type="ECO:0000256" key="7">
    <source>
        <dbReference type="ARBA" id="ARBA00022777"/>
    </source>
</evidence>
<comment type="subcellular location">
    <subcellularLocation>
        <location evidence="1">Cell membrane</location>
        <topology evidence="1">Multi-pass membrane protein</topology>
    </subcellularLocation>
</comment>
<keyword evidence="11 12" id="KW-0472">Membrane</keyword>
<evidence type="ECO:0000256" key="1">
    <source>
        <dbReference type="ARBA" id="ARBA00004651"/>
    </source>
</evidence>
<dbReference type="GO" id="GO:0000155">
    <property type="term" value="F:phosphorelay sensor kinase activity"/>
    <property type="evidence" value="ECO:0007669"/>
    <property type="project" value="InterPro"/>
</dbReference>
<dbReference type="SUPFAM" id="SSF55874">
    <property type="entry name" value="ATPase domain of HSP90 chaperone/DNA topoisomerase II/histidine kinase"/>
    <property type="match status" value="1"/>
</dbReference>
<comment type="caution">
    <text evidence="14">The sequence shown here is derived from an EMBL/GenBank/DDBJ whole genome shotgun (WGS) entry which is preliminary data.</text>
</comment>
<dbReference type="Gene3D" id="1.10.287.950">
    <property type="entry name" value="Methyl-accepting chemotaxis protein"/>
    <property type="match status" value="1"/>
</dbReference>
<dbReference type="CDD" id="cd06225">
    <property type="entry name" value="HAMP"/>
    <property type="match status" value="1"/>
</dbReference>
<sequence length="609" mass="68966">MRNSLRYPFYRNLSLKKKLLFSYILLIVIPLVILGFYSYYYFSNTLYEKVVISSQESNAQIVKNIDNFLTSLSKISEFPSLDDTVSSILRKDYSKSENKFVEILNDVEAANASLYKGVFYMNEYIGSVTVVPNNIDYVFNVSIIPKYTISYPDKSQKWYQNILKAEAKAVIFGIHRDFLQSDGEYVISVGRSIVDPFTNKSYGVTVLNVKADRIMTLWKDISLTPESKFAVIDNKNNIIYGSGIGVSGENISTIPGFSKVINQDGSTETTIDGEDVYLNIATSELYQWRVVSITPKDELFSEIYNIRDITVLLCIVLILLALSVSTIIATGITRPVLKLKNSMISVENGDLNVTSSISGGEIGELSSGFNRMISKMRNLIQKIYEQETEKRNAEIIALQSQISPHFLYNTLNTIKWMAKIQGSTGIVNALGSLIQLLTFASKNTDNLISIREELEQLNYYFDIMNLRFNDKFSVEYKIDDEALECMTLKFLLQPIVENAIIHGFEDLSGNGIINITIVRNDDRIIYDVIDNGKGIDRETVRKILYSEEYSSKKKFSKIGLYNVNKRIKLEFGESYGVEILAEDGENSRVHVEIPAILITGEEKNEDSDC</sequence>
<keyword evidence="10" id="KW-0902">Two-component regulatory system</keyword>
<dbReference type="Pfam" id="PF06580">
    <property type="entry name" value="His_kinase"/>
    <property type="match status" value="1"/>
</dbReference>
<dbReference type="AlphaFoldDB" id="U4R6C6"/>
<dbReference type="PATRIC" id="fig|1330534.3.peg.302"/>
<evidence type="ECO:0000256" key="3">
    <source>
        <dbReference type="ARBA" id="ARBA00022553"/>
    </source>
</evidence>
<dbReference type="Pfam" id="PF00672">
    <property type="entry name" value="HAMP"/>
    <property type="match status" value="1"/>
</dbReference>
<dbReference type="RefSeq" id="WP_020813950.1">
    <property type="nucleotide sequence ID" value="NZ_ATAY01000009.1"/>
</dbReference>
<gene>
    <name evidence="14" type="ORF">L323_01510</name>
</gene>
<dbReference type="PANTHER" id="PTHR34220">
    <property type="entry name" value="SENSOR HISTIDINE KINASE YPDA"/>
    <property type="match status" value="1"/>
</dbReference>
<keyword evidence="3" id="KW-0597">Phosphoprotein</keyword>
<dbReference type="SMART" id="SM00387">
    <property type="entry name" value="HATPase_c"/>
    <property type="match status" value="1"/>
</dbReference>
<keyword evidence="2" id="KW-1003">Cell membrane</keyword>
<dbReference type="OrthoDB" id="138378at2"/>
<evidence type="ECO:0000256" key="12">
    <source>
        <dbReference type="SAM" id="Phobius"/>
    </source>
</evidence>
<dbReference type="Pfam" id="PF02518">
    <property type="entry name" value="HATPase_c"/>
    <property type="match status" value="1"/>
</dbReference>
<evidence type="ECO:0000256" key="4">
    <source>
        <dbReference type="ARBA" id="ARBA00022679"/>
    </source>
</evidence>
<evidence type="ECO:0000256" key="9">
    <source>
        <dbReference type="ARBA" id="ARBA00022989"/>
    </source>
</evidence>
<keyword evidence="7" id="KW-0418">Kinase</keyword>
<dbReference type="InterPro" id="IPR003660">
    <property type="entry name" value="HAMP_dom"/>
</dbReference>
<evidence type="ECO:0000256" key="10">
    <source>
        <dbReference type="ARBA" id="ARBA00023012"/>
    </source>
</evidence>
<keyword evidence="9 12" id="KW-1133">Transmembrane helix</keyword>